<dbReference type="GO" id="GO:0016787">
    <property type="term" value="F:hydrolase activity"/>
    <property type="evidence" value="ECO:0007669"/>
    <property type="project" value="UniProtKB-KW"/>
</dbReference>
<keyword evidence="4 6" id="KW-0862">Zinc</keyword>
<evidence type="ECO:0000256" key="6">
    <source>
        <dbReference type="RuleBase" id="RU003435"/>
    </source>
</evidence>
<gene>
    <name evidence="8" type="ORF">KKP3000_002971</name>
</gene>
<feature type="domain" description="Peptidase M3A/M3B catalytic" evidence="7">
    <location>
        <begin position="169"/>
        <end position="509"/>
    </location>
</feature>
<evidence type="ECO:0000256" key="1">
    <source>
        <dbReference type="ARBA" id="ARBA00022670"/>
    </source>
</evidence>
<dbReference type="InterPro" id="IPR011976">
    <property type="entry name" value="Pept_M3B_oligopep-rel"/>
</dbReference>
<keyword evidence="9" id="KW-1185">Reference proteome</keyword>
<evidence type="ECO:0000256" key="4">
    <source>
        <dbReference type="ARBA" id="ARBA00022833"/>
    </source>
</evidence>
<comment type="cofactor">
    <cofactor evidence="6">
        <name>Zn(2+)</name>
        <dbReference type="ChEBI" id="CHEBI:29105"/>
    </cofactor>
    <text evidence="6">Binds 1 zinc ion.</text>
</comment>
<dbReference type="RefSeq" id="WP_275475257.1">
    <property type="nucleotide sequence ID" value="NZ_CP162940.1"/>
</dbReference>
<dbReference type="InterPro" id="IPR045090">
    <property type="entry name" value="Pept_M3A_M3B"/>
</dbReference>
<keyword evidence="1 6" id="KW-0645">Protease</keyword>
<dbReference type="Pfam" id="PF01432">
    <property type="entry name" value="Peptidase_M3"/>
    <property type="match status" value="1"/>
</dbReference>
<organism evidence="8 9">
    <name type="scientific">Alicyclobacillus fastidiosus</name>
    <dbReference type="NCBI Taxonomy" id="392011"/>
    <lineage>
        <taxon>Bacteria</taxon>
        <taxon>Bacillati</taxon>
        <taxon>Bacillota</taxon>
        <taxon>Bacilli</taxon>
        <taxon>Bacillales</taxon>
        <taxon>Alicyclobacillaceae</taxon>
        <taxon>Alicyclobacillus</taxon>
    </lineage>
</organism>
<evidence type="ECO:0000256" key="2">
    <source>
        <dbReference type="ARBA" id="ARBA00022723"/>
    </source>
</evidence>
<keyword evidence="2 6" id="KW-0479">Metal-binding</keyword>
<dbReference type="NCBIfam" id="TIGR02289">
    <property type="entry name" value="M3_not_pepF"/>
    <property type="match status" value="1"/>
</dbReference>
<evidence type="ECO:0000259" key="7">
    <source>
        <dbReference type="Pfam" id="PF01432"/>
    </source>
</evidence>
<dbReference type="InterPro" id="IPR001567">
    <property type="entry name" value="Pept_M3A_M3B_dom"/>
</dbReference>
<evidence type="ECO:0000256" key="3">
    <source>
        <dbReference type="ARBA" id="ARBA00022801"/>
    </source>
</evidence>
<proteinExistence type="inferred from homology"/>
<dbReference type="PANTHER" id="PTHR11804">
    <property type="entry name" value="PROTEASE M3 THIMET OLIGOPEPTIDASE-RELATED"/>
    <property type="match status" value="1"/>
</dbReference>
<accession>A0ABV5ABR2</accession>
<sequence length="562" mass="64302">MTTITTDYYVRAVDLSDAAAVEAKLQALVHAKLDSVEALEAWLKRELECTLAIREVLSGHTIDFYRDTSSEAKKQIHMHDQTVIQPLLLKYGAELDKKFCECPYTKELDDGKYGQMKKVRATGLELFREENIPLQVKEQELVANYNELIGGLTAKWEGEDKPYPYVVAQMDSPDRTVREAAWRSVQEARKSIKPKVSAMMDELVALRHQIAVNAGFENYRDYVFREKNREYSVEDCYSFHNAVERHVIPAWDRLARQLQGVLGVDAYRPWDVTPCTLSKAPFETVHQLMDGVEKMLYATDSYFGDKFVHMRERGLLDLESRSGKAPGGFCDFLGYSKNTFVFANFSPSFFALIALLHEMGHAINGYLQVRDEYEWTDLRSEVAELYSHGMELLCLDKLGEFYRDEQSLKIAQREELHRSLNMLIGPLSGDLFQHWLYTNPNHTAEERDAKYLEILKRFGGHPVDYSGLETEASSAWIDSIHFIGYPFYNIEYAMSELGALQLLESYRKNPGEAIANYKRGASTDFNQSIAKIYEDTGVHFDFSDEAVLRVAKFAESVIEALG</sequence>
<dbReference type="EC" id="3.4.-.-" evidence="8"/>
<keyword evidence="5 6" id="KW-0482">Metalloprotease</keyword>
<evidence type="ECO:0000313" key="9">
    <source>
        <dbReference type="Proteomes" id="UP001579974"/>
    </source>
</evidence>
<comment type="similarity">
    <text evidence="6">Belongs to the peptidase M3 family.</text>
</comment>
<reference evidence="8 9" key="1">
    <citation type="journal article" date="2024" name="Int. J. Mol. Sci.">
        <title>Exploration of Alicyclobacillus spp. Genome in Search of Antibiotic Resistance.</title>
        <authorList>
            <person name="Bucka-Kolendo J."/>
            <person name="Kiousi D.E."/>
            <person name="Dekowska A."/>
            <person name="Mikolajczuk-Szczyrba A."/>
            <person name="Karadedos D.M."/>
            <person name="Michael P."/>
            <person name="Galanis A."/>
            <person name="Sokolowska B."/>
        </authorList>
    </citation>
    <scope>NUCLEOTIDE SEQUENCE [LARGE SCALE GENOMIC DNA]</scope>
    <source>
        <strain evidence="8 9">KKP 3000</strain>
    </source>
</reference>
<keyword evidence="3 6" id="KW-0378">Hydrolase</keyword>
<comment type="caution">
    <text evidence="8">The sequence shown here is derived from an EMBL/GenBank/DDBJ whole genome shotgun (WGS) entry which is preliminary data.</text>
</comment>
<evidence type="ECO:0000256" key="5">
    <source>
        <dbReference type="ARBA" id="ARBA00023049"/>
    </source>
</evidence>
<protein>
    <submittedName>
        <fullName evidence="8">M3 family oligoendopeptidase</fullName>
        <ecNumber evidence="8">3.4.-.-</ecNumber>
    </submittedName>
</protein>
<dbReference type="CDD" id="cd09606">
    <property type="entry name" value="M3B_PepF"/>
    <property type="match status" value="1"/>
</dbReference>
<dbReference type="EMBL" id="JBDXSU010000003">
    <property type="protein sequence ID" value="MFB5189695.1"/>
    <property type="molecule type" value="Genomic_DNA"/>
</dbReference>
<evidence type="ECO:0000313" key="8">
    <source>
        <dbReference type="EMBL" id="MFB5189695.1"/>
    </source>
</evidence>
<name>A0ABV5ABR2_9BACL</name>
<dbReference type="Gene3D" id="1.10.1370.30">
    <property type="match status" value="1"/>
</dbReference>
<dbReference type="PANTHER" id="PTHR11804:SF48">
    <property type="entry name" value="PUTATIVE-RELATED"/>
    <property type="match status" value="1"/>
</dbReference>
<dbReference type="Proteomes" id="UP001579974">
    <property type="component" value="Unassembled WGS sequence"/>
</dbReference>
<dbReference type="SUPFAM" id="SSF55486">
    <property type="entry name" value="Metalloproteases ('zincins'), catalytic domain"/>
    <property type="match status" value="1"/>
</dbReference>